<evidence type="ECO:0000313" key="1">
    <source>
        <dbReference type="EMBL" id="KAH3708147.1"/>
    </source>
</evidence>
<reference evidence="1" key="1">
    <citation type="journal article" date="2019" name="bioRxiv">
        <title>The Genome of the Zebra Mussel, Dreissena polymorpha: A Resource for Invasive Species Research.</title>
        <authorList>
            <person name="McCartney M.A."/>
            <person name="Auch B."/>
            <person name="Kono T."/>
            <person name="Mallez S."/>
            <person name="Zhang Y."/>
            <person name="Obille A."/>
            <person name="Becker A."/>
            <person name="Abrahante J.E."/>
            <person name="Garbe J."/>
            <person name="Badalamenti J.P."/>
            <person name="Herman A."/>
            <person name="Mangelson H."/>
            <person name="Liachko I."/>
            <person name="Sullivan S."/>
            <person name="Sone E.D."/>
            <person name="Koren S."/>
            <person name="Silverstein K.A.T."/>
            <person name="Beckman K.B."/>
            <person name="Gohl D.M."/>
        </authorList>
    </citation>
    <scope>NUCLEOTIDE SEQUENCE</scope>
    <source>
        <strain evidence="1">Duluth1</strain>
        <tissue evidence="1">Whole animal</tissue>
    </source>
</reference>
<organism evidence="1 2">
    <name type="scientific">Dreissena polymorpha</name>
    <name type="common">Zebra mussel</name>
    <name type="synonym">Mytilus polymorpha</name>
    <dbReference type="NCBI Taxonomy" id="45954"/>
    <lineage>
        <taxon>Eukaryota</taxon>
        <taxon>Metazoa</taxon>
        <taxon>Spiralia</taxon>
        <taxon>Lophotrochozoa</taxon>
        <taxon>Mollusca</taxon>
        <taxon>Bivalvia</taxon>
        <taxon>Autobranchia</taxon>
        <taxon>Heteroconchia</taxon>
        <taxon>Euheterodonta</taxon>
        <taxon>Imparidentia</taxon>
        <taxon>Neoheterodontei</taxon>
        <taxon>Myida</taxon>
        <taxon>Dreissenoidea</taxon>
        <taxon>Dreissenidae</taxon>
        <taxon>Dreissena</taxon>
    </lineage>
</organism>
<protein>
    <submittedName>
        <fullName evidence="1">Uncharacterized protein</fullName>
    </submittedName>
</protein>
<accession>A0A9D3Z0J6</accession>
<dbReference type="Proteomes" id="UP000828390">
    <property type="component" value="Unassembled WGS sequence"/>
</dbReference>
<comment type="caution">
    <text evidence="1">The sequence shown here is derived from an EMBL/GenBank/DDBJ whole genome shotgun (WGS) entry which is preliminary data.</text>
</comment>
<keyword evidence="2" id="KW-1185">Reference proteome</keyword>
<name>A0A9D3Z0J6_DREPO</name>
<evidence type="ECO:0000313" key="2">
    <source>
        <dbReference type="Proteomes" id="UP000828390"/>
    </source>
</evidence>
<sequence>MSAEGRPGEMNTDPWGLNGTTVKKRISLDCIVRGQPPSTTQIQVHSGRRLTTERRASRPIVFIQTDATDQRRQKNIQFVLKTWYIDGNPYQLATSGDEN</sequence>
<gene>
    <name evidence="1" type="ORF">DPMN_067586</name>
</gene>
<dbReference type="EMBL" id="JAIWYP010000014">
    <property type="protein sequence ID" value="KAH3708147.1"/>
    <property type="molecule type" value="Genomic_DNA"/>
</dbReference>
<proteinExistence type="predicted"/>
<dbReference type="AlphaFoldDB" id="A0A9D3Z0J6"/>
<reference evidence="1" key="2">
    <citation type="submission" date="2020-11" db="EMBL/GenBank/DDBJ databases">
        <authorList>
            <person name="McCartney M.A."/>
            <person name="Auch B."/>
            <person name="Kono T."/>
            <person name="Mallez S."/>
            <person name="Becker A."/>
            <person name="Gohl D.M."/>
            <person name="Silverstein K.A.T."/>
            <person name="Koren S."/>
            <person name="Bechman K.B."/>
            <person name="Herman A."/>
            <person name="Abrahante J.E."/>
            <person name="Garbe J."/>
        </authorList>
    </citation>
    <scope>NUCLEOTIDE SEQUENCE</scope>
    <source>
        <strain evidence="1">Duluth1</strain>
        <tissue evidence="1">Whole animal</tissue>
    </source>
</reference>